<feature type="chain" id="PRO_5015572278" evidence="2">
    <location>
        <begin position="20"/>
        <end position="341"/>
    </location>
</feature>
<dbReference type="AlphaFoldDB" id="A0A2S4VS16"/>
<proteinExistence type="predicted"/>
<dbReference type="Proteomes" id="UP000238274">
    <property type="component" value="Unassembled WGS sequence"/>
</dbReference>
<feature type="non-terminal residue" evidence="3">
    <location>
        <position position="341"/>
    </location>
</feature>
<protein>
    <submittedName>
        <fullName evidence="3">Uncharacterized protein</fullName>
    </submittedName>
</protein>
<keyword evidence="2" id="KW-0732">Signal</keyword>
<evidence type="ECO:0000256" key="2">
    <source>
        <dbReference type="SAM" id="SignalP"/>
    </source>
</evidence>
<feature type="compositionally biased region" description="Polar residues" evidence="1">
    <location>
        <begin position="62"/>
        <end position="77"/>
    </location>
</feature>
<sequence>MFWKFLIFIGLFKALPTLGLPAEEILQQTHVTRCLDRAQTDPRLMKRMERIEEGAEVVASAKSENNLGKASASVENSAQKDSEVCSTRKSLSRKVKQKYHNFCEARRQRKEESRKAEEEEKKLQEALQAKRERPDDSDDEIYGDESPQDGTRPVPTHAWRVFASGCGCGCRTLCFDQVITQVSITDIRAVCYYLQPPPRARTCLRNPFGLANLPAPSKGYLGPRTDSDWPEPPRRKGVIPFIILTEKQLAEEKAGRRGLLTSRLMAVDHLVEGEYVLTSFRANLVLSGRQRYLPGNLGVGVPISRGFLPGSQESNNQASGNPYSATWPGGQDASRRAAFYL</sequence>
<accession>A0A2S4VS16</accession>
<feature type="compositionally biased region" description="Polar residues" evidence="1">
    <location>
        <begin position="311"/>
        <end position="324"/>
    </location>
</feature>
<comment type="caution">
    <text evidence="3">The sequence shown here is derived from an EMBL/GenBank/DDBJ whole genome shotgun (WGS) entry which is preliminary data.</text>
</comment>
<evidence type="ECO:0000313" key="4">
    <source>
        <dbReference type="Proteomes" id="UP000238274"/>
    </source>
</evidence>
<dbReference type="VEuPathDB" id="FungiDB:PSTT_13138"/>
<dbReference type="VEuPathDB" id="FungiDB:PSHT_08165"/>
<reference evidence="4" key="2">
    <citation type="journal article" date="2018" name="BMC Genomics">
        <title>Genomic insights into host adaptation between the wheat stripe rust pathogen (Puccinia striiformis f. sp. tritici) and the barley stripe rust pathogen (Puccinia striiformis f. sp. hordei).</title>
        <authorList>
            <person name="Xia C."/>
            <person name="Wang M."/>
            <person name="Yin C."/>
            <person name="Cornejo O.E."/>
            <person name="Hulbert S.H."/>
            <person name="Chen X."/>
        </authorList>
    </citation>
    <scope>NUCLEOTIDE SEQUENCE [LARGE SCALE GENOMIC DNA]</scope>
    <source>
        <strain evidence="4">93TX-2</strain>
    </source>
</reference>
<evidence type="ECO:0000313" key="3">
    <source>
        <dbReference type="EMBL" id="POW12249.1"/>
    </source>
</evidence>
<evidence type="ECO:0000256" key="1">
    <source>
        <dbReference type="SAM" id="MobiDB-lite"/>
    </source>
</evidence>
<feature type="region of interest" description="Disordered" evidence="1">
    <location>
        <begin position="57"/>
        <end position="79"/>
    </location>
</feature>
<reference evidence="4" key="3">
    <citation type="journal article" date="2018" name="Mol. Plant Microbe Interact.">
        <title>Genome sequence resources for the wheat stripe rust pathogen (Puccinia striiformis f. sp. tritici) and the barley stripe rust pathogen (Puccinia striiformis f. sp. hordei).</title>
        <authorList>
            <person name="Xia C."/>
            <person name="Wang M."/>
            <person name="Yin C."/>
            <person name="Cornejo O.E."/>
            <person name="Hulbert S.H."/>
            <person name="Chen X."/>
        </authorList>
    </citation>
    <scope>NUCLEOTIDE SEQUENCE [LARGE SCALE GENOMIC DNA]</scope>
    <source>
        <strain evidence="4">93TX-2</strain>
    </source>
</reference>
<dbReference type="EMBL" id="PKSM01000105">
    <property type="protein sequence ID" value="POW12249.1"/>
    <property type="molecule type" value="Genomic_DNA"/>
</dbReference>
<name>A0A2S4VS16_9BASI</name>
<feature type="region of interest" description="Disordered" evidence="1">
    <location>
        <begin position="107"/>
        <end position="154"/>
    </location>
</feature>
<reference evidence="3 4" key="1">
    <citation type="submission" date="2017-12" db="EMBL/GenBank/DDBJ databases">
        <title>Gene loss provides genomic basis for host adaptation in cereal stripe rust fungi.</title>
        <authorList>
            <person name="Xia C."/>
        </authorList>
    </citation>
    <scope>NUCLEOTIDE SEQUENCE [LARGE SCALE GENOMIC DNA]</scope>
    <source>
        <strain evidence="3 4">93TX-2</strain>
    </source>
</reference>
<keyword evidence="4" id="KW-1185">Reference proteome</keyword>
<feature type="region of interest" description="Disordered" evidence="1">
    <location>
        <begin position="310"/>
        <end position="330"/>
    </location>
</feature>
<gene>
    <name evidence="3" type="ORF">PSHT_08165</name>
</gene>
<feature type="compositionally biased region" description="Acidic residues" evidence="1">
    <location>
        <begin position="135"/>
        <end position="147"/>
    </location>
</feature>
<feature type="compositionally biased region" description="Basic and acidic residues" evidence="1">
    <location>
        <begin position="107"/>
        <end position="134"/>
    </location>
</feature>
<organism evidence="3 4">
    <name type="scientific">Puccinia striiformis</name>
    <dbReference type="NCBI Taxonomy" id="27350"/>
    <lineage>
        <taxon>Eukaryota</taxon>
        <taxon>Fungi</taxon>
        <taxon>Dikarya</taxon>
        <taxon>Basidiomycota</taxon>
        <taxon>Pucciniomycotina</taxon>
        <taxon>Pucciniomycetes</taxon>
        <taxon>Pucciniales</taxon>
        <taxon>Pucciniaceae</taxon>
        <taxon>Puccinia</taxon>
    </lineage>
</organism>
<feature type="signal peptide" evidence="2">
    <location>
        <begin position="1"/>
        <end position="19"/>
    </location>
</feature>